<dbReference type="EMBL" id="BJUU01000004">
    <property type="protein sequence ID" value="GEK79644.1"/>
    <property type="molecule type" value="Genomic_DNA"/>
</dbReference>
<keyword evidence="2 6" id="KW-0238">DNA-binding</keyword>
<dbReference type="CDD" id="cd17535">
    <property type="entry name" value="REC_NarL-like"/>
    <property type="match status" value="1"/>
</dbReference>
<dbReference type="SUPFAM" id="SSF52172">
    <property type="entry name" value="CheY-like"/>
    <property type="match status" value="1"/>
</dbReference>
<dbReference type="GO" id="GO:0003677">
    <property type="term" value="F:DNA binding"/>
    <property type="evidence" value="ECO:0007669"/>
    <property type="project" value="UniProtKB-KW"/>
</dbReference>
<evidence type="ECO:0000256" key="3">
    <source>
        <dbReference type="PROSITE-ProRule" id="PRU00169"/>
    </source>
</evidence>
<proteinExistence type="predicted"/>
<dbReference type="PANTHER" id="PTHR43214:SF43">
    <property type="entry name" value="TWO-COMPONENT RESPONSE REGULATOR"/>
    <property type="match status" value="1"/>
</dbReference>
<dbReference type="Pfam" id="PF00196">
    <property type="entry name" value="GerE"/>
    <property type="match status" value="1"/>
</dbReference>
<dbReference type="InterPro" id="IPR000792">
    <property type="entry name" value="Tscrpt_reg_LuxR_C"/>
</dbReference>
<evidence type="ECO:0000256" key="2">
    <source>
        <dbReference type="ARBA" id="ARBA00023125"/>
    </source>
</evidence>
<dbReference type="PROSITE" id="PS50043">
    <property type="entry name" value="HTH_LUXR_2"/>
    <property type="match status" value="1"/>
</dbReference>
<dbReference type="InterPro" id="IPR016032">
    <property type="entry name" value="Sig_transdc_resp-reg_C-effctor"/>
</dbReference>
<dbReference type="GO" id="GO:0000160">
    <property type="term" value="P:phosphorelay signal transduction system"/>
    <property type="evidence" value="ECO:0007669"/>
    <property type="project" value="InterPro"/>
</dbReference>
<evidence type="ECO:0000256" key="1">
    <source>
        <dbReference type="ARBA" id="ARBA00022553"/>
    </source>
</evidence>
<dbReference type="InterPro" id="IPR001789">
    <property type="entry name" value="Sig_transdc_resp-reg_receiver"/>
</dbReference>
<protein>
    <submittedName>
        <fullName evidence="6">DNA-binding response regulator</fullName>
    </submittedName>
</protein>
<dbReference type="PROSITE" id="PS50110">
    <property type="entry name" value="RESPONSE_REGULATORY"/>
    <property type="match status" value="1"/>
</dbReference>
<dbReference type="InterPro" id="IPR039420">
    <property type="entry name" value="WalR-like"/>
</dbReference>
<dbReference type="SMART" id="SM00421">
    <property type="entry name" value="HTH_LUXR"/>
    <property type="match status" value="1"/>
</dbReference>
<dbReference type="InterPro" id="IPR036388">
    <property type="entry name" value="WH-like_DNA-bd_sf"/>
</dbReference>
<feature type="domain" description="HTH luxR-type" evidence="4">
    <location>
        <begin position="155"/>
        <end position="220"/>
    </location>
</feature>
<dbReference type="InterPro" id="IPR011006">
    <property type="entry name" value="CheY-like_superfamily"/>
</dbReference>
<dbReference type="GO" id="GO:0006355">
    <property type="term" value="P:regulation of DNA-templated transcription"/>
    <property type="evidence" value="ECO:0007669"/>
    <property type="project" value="InterPro"/>
</dbReference>
<keyword evidence="7" id="KW-1185">Reference proteome</keyword>
<evidence type="ECO:0000259" key="4">
    <source>
        <dbReference type="PROSITE" id="PS50043"/>
    </source>
</evidence>
<dbReference type="Proteomes" id="UP000321749">
    <property type="component" value="Unassembled WGS sequence"/>
</dbReference>
<dbReference type="PANTHER" id="PTHR43214">
    <property type="entry name" value="TWO-COMPONENT RESPONSE REGULATOR"/>
    <property type="match status" value="1"/>
</dbReference>
<dbReference type="SMART" id="SM00448">
    <property type="entry name" value="REC"/>
    <property type="match status" value="1"/>
</dbReference>
<evidence type="ECO:0000313" key="7">
    <source>
        <dbReference type="Proteomes" id="UP000321749"/>
    </source>
</evidence>
<evidence type="ECO:0000259" key="5">
    <source>
        <dbReference type="PROSITE" id="PS50110"/>
    </source>
</evidence>
<dbReference type="AlphaFoldDB" id="A0AA87RF94"/>
<keyword evidence="1 3" id="KW-0597">Phosphoprotein</keyword>
<dbReference type="Gene3D" id="1.10.10.10">
    <property type="entry name" value="Winged helix-like DNA-binding domain superfamily/Winged helix DNA-binding domain"/>
    <property type="match status" value="1"/>
</dbReference>
<dbReference type="Pfam" id="PF00072">
    <property type="entry name" value="Response_reg"/>
    <property type="match status" value="1"/>
</dbReference>
<sequence length="234" mass="25285">MTATPRARQTLRIMIVDDHEVVRGGLAAMLSADEALSVVATASTGGEALRLATETRPDAAVIDLRLPDMNGEELTRRLAVQSPEVAVIILSTYDSESAIRGSIAAGAIAYVTKAVGIKPLRDRLHEVRRGEHKAAADATAISRELHELGRAREGKAEGAGRATPQQARVLELAARGLTNKEVGARLFISESTVRFHVQKLKELTGSRTRTELVAKAIRNGMIAPHDDEWQTTRD</sequence>
<accession>A0AA87RF94</accession>
<dbReference type="Gene3D" id="3.40.50.2300">
    <property type="match status" value="1"/>
</dbReference>
<evidence type="ECO:0000313" key="6">
    <source>
        <dbReference type="EMBL" id="GEK79644.1"/>
    </source>
</evidence>
<name>A0AA87RF94_9MICO</name>
<reference evidence="6 7" key="1">
    <citation type="submission" date="2019-07" db="EMBL/GenBank/DDBJ databases">
        <title>Whole genome shotgun sequence of Agrococcus baldri NBRC 103055.</title>
        <authorList>
            <person name="Hosoyama A."/>
            <person name="Uohara A."/>
            <person name="Ohji S."/>
            <person name="Ichikawa N."/>
        </authorList>
    </citation>
    <scope>NUCLEOTIDE SEQUENCE [LARGE SCALE GENOMIC DNA]</scope>
    <source>
        <strain evidence="6 7">NBRC 103055</strain>
    </source>
</reference>
<dbReference type="InterPro" id="IPR058245">
    <property type="entry name" value="NreC/VraR/RcsB-like_REC"/>
</dbReference>
<dbReference type="PRINTS" id="PR00038">
    <property type="entry name" value="HTHLUXR"/>
</dbReference>
<organism evidence="6 7">
    <name type="scientific">Agrococcus baldri</name>
    <dbReference type="NCBI Taxonomy" id="153730"/>
    <lineage>
        <taxon>Bacteria</taxon>
        <taxon>Bacillati</taxon>
        <taxon>Actinomycetota</taxon>
        <taxon>Actinomycetes</taxon>
        <taxon>Micrococcales</taxon>
        <taxon>Microbacteriaceae</taxon>
        <taxon>Agrococcus</taxon>
    </lineage>
</organism>
<dbReference type="SUPFAM" id="SSF46894">
    <property type="entry name" value="C-terminal effector domain of the bipartite response regulators"/>
    <property type="match status" value="1"/>
</dbReference>
<gene>
    <name evidence="6" type="ORF">ABA31_09950</name>
</gene>
<feature type="modified residue" description="4-aspartylphosphate" evidence="3">
    <location>
        <position position="63"/>
    </location>
</feature>
<feature type="domain" description="Response regulatory" evidence="5">
    <location>
        <begin position="12"/>
        <end position="128"/>
    </location>
</feature>
<comment type="caution">
    <text evidence="6">The sequence shown here is derived from an EMBL/GenBank/DDBJ whole genome shotgun (WGS) entry which is preliminary data.</text>
</comment>
<dbReference type="CDD" id="cd06170">
    <property type="entry name" value="LuxR_C_like"/>
    <property type="match status" value="1"/>
</dbReference>